<evidence type="ECO:0000313" key="2">
    <source>
        <dbReference type="Proteomes" id="UP001152607"/>
    </source>
</evidence>
<gene>
    <name evidence="1" type="ORF">PDIGIT_LOCUS2755</name>
</gene>
<evidence type="ECO:0000313" key="1">
    <source>
        <dbReference type="EMBL" id="CAI6298826.1"/>
    </source>
</evidence>
<accession>A0A9W4U8Q8</accession>
<dbReference type="Proteomes" id="UP001152607">
    <property type="component" value="Unassembled WGS sequence"/>
</dbReference>
<dbReference type="AlphaFoldDB" id="A0A9W4U8Q8"/>
<name>A0A9W4U8Q8_9PLEO</name>
<sequence>MPLISKTTYCTQGAYMIPPYAHGATTAKLIVRLITCAKPSHLLRHTWACPSTVVISDRFMILNCRDRYIQCIHPWSMTVGYVELLSVSMLRGRVSTYGFSARAYGPQPDSIQLHR</sequence>
<reference evidence="1" key="1">
    <citation type="submission" date="2023-01" db="EMBL/GenBank/DDBJ databases">
        <authorList>
            <person name="Van Ghelder C."/>
            <person name="Rancurel C."/>
        </authorList>
    </citation>
    <scope>NUCLEOTIDE SEQUENCE</scope>
    <source>
        <strain evidence="1">CNCM I-4278</strain>
    </source>
</reference>
<keyword evidence="2" id="KW-1185">Reference proteome</keyword>
<protein>
    <submittedName>
        <fullName evidence="1">Uncharacterized protein</fullName>
    </submittedName>
</protein>
<dbReference type="EMBL" id="CAOQHR010000002">
    <property type="protein sequence ID" value="CAI6298826.1"/>
    <property type="molecule type" value="Genomic_DNA"/>
</dbReference>
<organism evidence="1 2">
    <name type="scientific">Periconia digitata</name>
    <dbReference type="NCBI Taxonomy" id="1303443"/>
    <lineage>
        <taxon>Eukaryota</taxon>
        <taxon>Fungi</taxon>
        <taxon>Dikarya</taxon>
        <taxon>Ascomycota</taxon>
        <taxon>Pezizomycotina</taxon>
        <taxon>Dothideomycetes</taxon>
        <taxon>Pleosporomycetidae</taxon>
        <taxon>Pleosporales</taxon>
        <taxon>Massarineae</taxon>
        <taxon>Periconiaceae</taxon>
        <taxon>Periconia</taxon>
    </lineage>
</organism>
<proteinExistence type="predicted"/>
<comment type="caution">
    <text evidence="1">The sequence shown here is derived from an EMBL/GenBank/DDBJ whole genome shotgun (WGS) entry which is preliminary data.</text>
</comment>